<reference evidence="1 2" key="1">
    <citation type="journal article" date="2019" name="Genome Biol. Evol.">
        <title>Day and night: Metabolic profiles and evolutionary relationships of six axenic non-marine cyanobacteria.</title>
        <authorList>
            <person name="Will S.E."/>
            <person name="Henke P."/>
            <person name="Boedeker C."/>
            <person name="Huang S."/>
            <person name="Brinkmann H."/>
            <person name="Rohde M."/>
            <person name="Jarek M."/>
            <person name="Friedl T."/>
            <person name="Seufert S."/>
            <person name="Schumacher M."/>
            <person name="Overmann J."/>
            <person name="Neumann-Schaal M."/>
            <person name="Petersen J."/>
        </authorList>
    </citation>
    <scope>NUCLEOTIDE SEQUENCE [LARGE SCALE GENOMIC DNA]</scope>
    <source>
        <strain evidence="1 2">PCC 6912</strain>
    </source>
</reference>
<proteinExistence type="predicted"/>
<evidence type="ECO:0000313" key="1">
    <source>
        <dbReference type="EMBL" id="RUR84292.1"/>
    </source>
</evidence>
<comment type="caution">
    <text evidence="1">The sequence shown here is derived from an EMBL/GenBank/DDBJ whole genome shotgun (WGS) entry which is preliminary data.</text>
</comment>
<protein>
    <submittedName>
        <fullName evidence="1">Uncharacterized protein</fullName>
    </submittedName>
</protein>
<gene>
    <name evidence="1" type="ORF">PCC6912_18860</name>
</gene>
<keyword evidence="2" id="KW-1185">Reference proteome</keyword>
<dbReference type="Proteomes" id="UP000268857">
    <property type="component" value="Unassembled WGS sequence"/>
</dbReference>
<name>A0A433NMK3_CHLFR</name>
<dbReference type="EMBL" id="RSCJ01000005">
    <property type="protein sequence ID" value="RUR84292.1"/>
    <property type="molecule type" value="Genomic_DNA"/>
</dbReference>
<sequence length="82" mass="9767">MVSSEKEVFFHTELVKYGIDYQRAAKVAKILVSEMSDEFLTDEEIRLAEEVCQEWLRKHQRLTYINQLISRNGSMNARKMRK</sequence>
<evidence type="ECO:0000313" key="2">
    <source>
        <dbReference type="Proteomes" id="UP000268857"/>
    </source>
</evidence>
<organism evidence="1 2">
    <name type="scientific">Chlorogloeopsis fritschii PCC 6912</name>
    <dbReference type="NCBI Taxonomy" id="211165"/>
    <lineage>
        <taxon>Bacteria</taxon>
        <taxon>Bacillati</taxon>
        <taxon>Cyanobacteriota</taxon>
        <taxon>Cyanophyceae</taxon>
        <taxon>Nostocales</taxon>
        <taxon>Chlorogloeopsidaceae</taxon>
        <taxon>Chlorogloeopsis</taxon>
    </lineage>
</organism>
<accession>A0A433NMK3</accession>
<dbReference type="AlphaFoldDB" id="A0A433NMK3"/>
<dbReference type="RefSeq" id="WP_016873342.1">
    <property type="nucleotide sequence ID" value="NZ_AJLN01000040.1"/>
</dbReference>
<dbReference type="OrthoDB" id="517037at2"/>